<sequence length="168" mass="17647">MTHATRNPTKLVRRVLGGCFVSAALLGTGASLAQQAPSGLEKASTIAAKWVVQADAGQADAMWKSSSPTMQKSVNQADWAKYVANLRQQLGAEQSRQWIGVNKVDNPQGMPQGEYLNVVYSTQYAKLATFETVSLSKSGSGWLPVGYVVRPAQAAAGNAAPKPAAGGK</sequence>
<dbReference type="EMBL" id="JADIKJ010000005">
    <property type="protein sequence ID" value="MFK2899905.1"/>
    <property type="molecule type" value="Genomic_DNA"/>
</dbReference>
<feature type="chain" id="PRO_5045301952" evidence="1">
    <location>
        <begin position="34"/>
        <end position="168"/>
    </location>
</feature>
<comment type="caution">
    <text evidence="2">The sequence shown here is derived from an EMBL/GenBank/DDBJ whole genome shotgun (WGS) entry which is preliminary data.</text>
</comment>
<protein>
    <submittedName>
        <fullName evidence="2">DUF4019 domain-containing protein</fullName>
    </submittedName>
</protein>
<keyword evidence="1" id="KW-0732">Signal</keyword>
<name>A0ABW8JHY1_9GAMM</name>
<feature type="signal peptide" evidence="1">
    <location>
        <begin position="1"/>
        <end position="33"/>
    </location>
</feature>
<dbReference type="InterPro" id="IPR025091">
    <property type="entry name" value="DUF4019"/>
</dbReference>
<accession>A0ABW8JHY1</accession>
<dbReference type="Pfam" id="PF13211">
    <property type="entry name" value="DUF4019"/>
    <property type="match status" value="1"/>
</dbReference>
<evidence type="ECO:0000313" key="3">
    <source>
        <dbReference type="Proteomes" id="UP001620461"/>
    </source>
</evidence>
<evidence type="ECO:0000313" key="2">
    <source>
        <dbReference type="EMBL" id="MFK2899905.1"/>
    </source>
</evidence>
<dbReference type="Proteomes" id="UP001620461">
    <property type="component" value="Unassembled WGS sequence"/>
</dbReference>
<reference evidence="2 3" key="1">
    <citation type="submission" date="2020-10" db="EMBL/GenBank/DDBJ databases">
        <title>Phylogeny of dyella-like bacteria.</title>
        <authorList>
            <person name="Fu J."/>
        </authorList>
    </citation>
    <scope>NUCLEOTIDE SEQUENCE [LARGE SCALE GENOMIC DNA]</scope>
    <source>
        <strain evidence="2 3">JP1</strain>
    </source>
</reference>
<dbReference type="RefSeq" id="WP_404546145.1">
    <property type="nucleotide sequence ID" value="NZ_JADIKJ010000005.1"/>
</dbReference>
<proteinExistence type="predicted"/>
<keyword evidence="3" id="KW-1185">Reference proteome</keyword>
<evidence type="ECO:0000256" key="1">
    <source>
        <dbReference type="SAM" id="SignalP"/>
    </source>
</evidence>
<gene>
    <name evidence="2" type="ORF">ISP15_06115</name>
</gene>
<organism evidence="2 3">
    <name type="scientific">Dyella jejuensis</name>
    <dbReference type="NCBI Taxonomy" id="1432009"/>
    <lineage>
        <taxon>Bacteria</taxon>
        <taxon>Pseudomonadati</taxon>
        <taxon>Pseudomonadota</taxon>
        <taxon>Gammaproteobacteria</taxon>
        <taxon>Lysobacterales</taxon>
        <taxon>Rhodanobacteraceae</taxon>
        <taxon>Dyella</taxon>
    </lineage>
</organism>